<comment type="caution">
    <text evidence="3">The sequence shown here is derived from an EMBL/GenBank/DDBJ whole genome shotgun (WGS) entry which is preliminary data.</text>
</comment>
<dbReference type="PANTHER" id="PTHR43022">
    <property type="entry name" value="PROTEIN SMF"/>
    <property type="match status" value="1"/>
</dbReference>
<dbReference type="EMBL" id="MGKI01000011">
    <property type="protein sequence ID" value="OGN22525.1"/>
    <property type="molecule type" value="Genomic_DNA"/>
</dbReference>
<dbReference type="Gene3D" id="3.40.50.450">
    <property type="match status" value="1"/>
</dbReference>
<proteinExistence type="inferred from homology"/>
<evidence type="ECO:0000259" key="2">
    <source>
        <dbReference type="Pfam" id="PF02481"/>
    </source>
</evidence>
<name>A0A1F8GAX1_9BACT</name>
<organism evidence="3 4">
    <name type="scientific">Candidatus Yanofskybacteria bacterium RIFCSPLOWO2_01_FULL_42_49</name>
    <dbReference type="NCBI Taxonomy" id="1802694"/>
    <lineage>
        <taxon>Bacteria</taxon>
        <taxon>Candidatus Yanofskyibacteriota</taxon>
    </lineage>
</organism>
<dbReference type="SUPFAM" id="SSF102405">
    <property type="entry name" value="MCP/YpsA-like"/>
    <property type="match status" value="1"/>
</dbReference>
<dbReference type="Proteomes" id="UP000178227">
    <property type="component" value="Unassembled WGS sequence"/>
</dbReference>
<evidence type="ECO:0000313" key="3">
    <source>
        <dbReference type="EMBL" id="OGN22525.1"/>
    </source>
</evidence>
<gene>
    <name evidence="3" type="ORF">A2918_02060</name>
</gene>
<comment type="similarity">
    <text evidence="1">Belongs to the DprA/Smf family.</text>
</comment>
<protein>
    <submittedName>
        <fullName evidence="3">DNA protecting protein DprA</fullName>
    </submittedName>
</protein>
<evidence type="ECO:0000256" key="1">
    <source>
        <dbReference type="ARBA" id="ARBA00006525"/>
    </source>
</evidence>
<dbReference type="InterPro" id="IPR057666">
    <property type="entry name" value="DrpA_SLOG"/>
</dbReference>
<accession>A0A1F8GAX1</accession>
<dbReference type="InterPro" id="IPR003488">
    <property type="entry name" value="DprA"/>
</dbReference>
<evidence type="ECO:0000313" key="4">
    <source>
        <dbReference type="Proteomes" id="UP000178227"/>
    </source>
</evidence>
<dbReference type="PANTHER" id="PTHR43022:SF1">
    <property type="entry name" value="PROTEIN SMF"/>
    <property type="match status" value="1"/>
</dbReference>
<dbReference type="GO" id="GO:0009294">
    <property type="term" value="P:DNA-mediated transformation"/>
    <property type="evidence" value="ECO:0007669"/>
    <property type="project" value="InterPro"/>
</dbReference>
<dbReference type="NCBIfam" id="TIGR00732">
    <property type="entry name" value="dprA"/>
    <property type="match status" value="1"/>
</dbReference>
<sequence>MTGEIAQIPLDNKYYPKLLAQIPDPPKKLYCRGNLNLLDSECFAVVGTRKLTSYGKEAAQKITTGLVQSGFTIVSGLAMGIDAVAHQTTLNNGGKTIAVLGGGVDDKSIGPQINFKLAIDILKNHGLIISEYPEGFHANEKTFPQRNRIISGLSRGILVIEADEKSGALITAHCALDQNRDVFAIPGSIFSSKSFGPNELIKRGAKSVTSVQDIIDEYGYNLNIFDKKRNTISTNNPVEKSIIAILEEKGEATMDEMIRESAEETSKTIATISTLEMRGIIKETGNGKYRIA</sequence>
<dbReference type="STRING" id="1802694.A2918_02060"/>
<feature type="domain" description="Smf/DprA SLOG" evidence="2">
    <location>
        <begin position="10"/>
        <end position="218"/>
    </location>
</feature>
<dbReference type="Pfam" id="PF02481">
    <property type="entry name" value="DNA_processg_A"/>
    <property type="match status" value="1"/>
</dbReference>
<dbReference type="AlphaFoldDB" id="A0A1F8GAX1"/>
<reference evidence="3 4" key="1">
    <citation type="journal article" date="2016" name="Nat. Commun.">
        <title>Thousands of microbial genomes shed light on interconnected biogeochemical processes in an aquifer system.</title>
        <authorList>
            <person name="Anantharaman K."/>
            <person name="Brown C.T."/>
            <person name="Hug L.A."/>
            <person name="Sharon I."/>
            <person name="Castelle C.J."/>
            <person name="Probst A.J."/>
            <person name="Thomas B.C."/>
            <person name="Singh A."/>
            <person name="Wilkins M.J."/>
            <person name="Karaoz U."/>
            <person name="Brodie E.L."/>
            <person name="Williams K.H."/>
            <person name="Hubbard S.S."/>
            <person name="Banfield J.F."/>
        </authorList>
    </citation>
    <scope>NUCLEOTIDE SEQUENCE [LARGE SCALE GENOMIC DNA]</scope>
</reference>